<dbReference type="GeneTree" id="ENSGT00940000165599"/>
<dbReference type="EMBL" id="EAAA01001204">
    <property type="status" value="NOT_ANNOTATED_CDS"/>
    <property type="molecule type" value="Genomic_DNA"/>
</dbReference>
<dbReference type="GO" id="GO:0016020">
    <property type="term" value="C:membrane"/>
    <property type="evidence" value="ECO:0000318"/>
    <property type="project" value="GO_Central"/>
</dbReference>
<dbReference type="InterPro" id="IPR051237">
    <property type="entry name" value="Ferric-chelate_Red/DefProt"/>
</dbReference>
<sequence length="165" mass="17564">MMPRHNNVSGSGIIEGQPAASSPYTIAVNTNTYSAGAAVQVVINDNRNLGFKGILLQARNPGGSVPLGTWTNLPANTKALTCTAESDSVTHSNTNQKQSGTMFSWIAPNKNVGQVQFLATVAETRKTFWVKLVSDKTITYSSGCNLRMHGLYTAIASVIAMIVSM</sequence>
<protein>
    <recommendedName>
        <fullName evidence="1">Reelin domain-containing protein</fullName>
    </recommendedName>
</protein>
<dbReference type="Ensembl" id="ENSCINT00000026500.2">
    <property type="protein sequence ID" value="ENSCINP00000026254.2"/>
    <property type="gene ID" value="ENSCING00000014541.2"/>
</dbReference>
<accession>F6V014</accession>
<reference evidence="2" key="2">
    <citation type="journal article" date="2008" name="Genome Biol.">
        <title>Improved genome assembly and evidence-based global gene model set for the chordate Ciona intestinalis: new insight into intron and operon populations.</title>
        <authorList>
            <person name="Satou Y."/>
            <person name="Mineta K."/>
            <person name="Ogasawara M."/>
            <person name="Sasakura Y."/>
            <person name="Shoguchi E."/>
            <person name="Ueno K."/>
            <person name="Yamada L."/>
            <person name="Matsumoto J."/>
            <person name="Wasserscheid J."/>
            <person name="Dewar K."/>
            <person name="Wiley G.B."/>
            <person name="Macmil S.L."/>
            <person name="Roe B.A."/>
            <person name="Zeller R.W."/>
            <person name="Hastings K.E."/>
            <person name="Lemaire P."/>
            <person name="Lindquist E."/>
            <person name="Endo T."/>
            <person name="Hotta K."/>
            <person name="Inaba K."/>
        </authorList>
    </citation>
    <scope>NUCLEOTIDE SEQUENCE [LARGE SCALE GENOMIC DNA]</scope>
    <source>
        <strain evidence="2">wild type</strain>
    </source>
</reference>
<dbReference type="InterPro" id="IPR002861">
    <property type="entry name" value="Reeler_dom"/>
</dbReference>
<evidence type="ECO:0000259" key="1">
    <source>
        <dbReference type="PROSITE" id="PS51019"/>
    </source>
</evidence>
<name>F6V014_CIOIN</name>
<proteinExistence type="predicted"/>
<dbReference type="InterPro" id="IPR042307">
    <property type="entry name" value="Reeler_sf"/>
</dbReference>
<dbReference type="PROSITE" id="PS51019">
    <property type="entry name" value="REELIN"/>
    <property type="match status" value="1"/>
</dbReference>
<feature type="domain" description="Reelin" evidence="1">
    <location>
        <begin position="1"/>
        <end position="156"/>
    </location>
</feature>
<dbReference type="Proteomes" id="UP000008144">
    <property type="component" value="Chromosome 14"/>
</dbReference>
<reference evidence="2" key="4">
    <citation type="submission" date="2025-09" db="UniProtKB">
        <authorList>
            <consortium name="Ensembl"/>
        </authorList>
    </citation>
    <scope>IDENTIFICATION</scope>
</reference>
<dbReference type="PANTHER" id="PTHR45828">
    <property type="entry name" value="CYTOCHROME B561/FERRIC REDUCTASE TRANSMEMBRANE"/>
    <property type="match status" value="1"/>
</dbReference>
<dbReference type="AlphaFoldDB" id="F6V014"/>
<dbReference type="Pfam" id="PF02014">
    <property type="entry name" value="Reeler"/>
    <property type="match status" value="1"/>
</dbReference>
<accession>A0A1W2WI34</accession>
<dbReference type="OMA" id="GCLQANI"/>
<evidence type="ECO:0000313" key="2">
    <source>
        <dbReference type="Ensembl" id="ENSCINP00000026254.2"/>
    </source>
</evidence>
<dbReference type="HOGENOM" id="CLU_091827_1_0_1"/>
<evidence type="ECO:0000313" key="3">
    <source>
        <dbReference type="Proteomes" id="UP000008144"/>
    </source>
</evidence>
<keyword evidence="3" id="KW-1185">Reference proteome</keyword>
<reference evidence="2" key="3">
    <citation type="submission" date="2025-08" db="UniProtKB">
        <authorList>
            <consortium name="Ensembl"/>
        </authorList>
    </citation>
    <scope>IDENTIFICATION</scope>
</reference>
<dbReference type="CDD" id="cd08544">
    <property type="entry name" value="Reeler"/>
    <property type="match status" value="1"/>
</dbReference>
<dbReference type="Gene3D" id="2.60.40.4060">
    <property type="entry name" value="Reeler domain"/>
    <property type="match status" value="1"/>
</dbReference>
<organism evidence="2 3">
    <name type="scientific">Ciona intestinalis</name>
    <name type="common">Transparent sea squirt</name>
    <name type="synonym">Ascidia intestinalis</name>
    <dbReference type="NCBI Taxonomy" id="7719"/>
    <lineage>
        <taxon>Eukaryota</taxon>
        <taxon>Metazoa</taxon>
        <taxon>Chordata</taxon>
        <taxon>Tunicata</taxon>
        <taxon>Ascidiacea</taxon>
        <taxon>Phlebobranchia</taxon>
        <taxon>Cionidae</taxon>
        <taxon>Ciona</taxon>
    </lineage>
</organism>
<dbReference type="PANTHER" id="PTHR45828:SF33">
    <property type="entry name" value="DOMON DOMAIN-CONTAINING PROTEIN"/>
    <property type="match status" value="1"/>
</dbReference>
<dbReference type="InParanoid" id="F6V014"/>
<reference evidence="3" key="1">
    <citation type="journal article" date="2002" name="Science">
        <title>The draft genome of Ciona intestinalis: insights into chordate and vertebrate origins.</title>
        <authorList>
            <person name="Dehal P."/>
            <person name="Satou Y."/>
            <person name="Campbell R.K."/>
            <person name="Chapman J."/>
            <person name="Degnan B."/>
            <person name="De Tomaso A."/>
            <person name="Davidson B."/>
            <person name="Di Gregorio A."/>
            <person name="Gelpke M."/>
            <person name="Goodstein D.M."/>
            <person name="Harafuji N."/>
            <person name="Hastings K.E."/>
            <person name="Ho I."/>
            <person name="Hotta K."/>
            <person name="Huang W."/>
            <person name="Kawashima T."/>
            <person name="Lemaire P."/>
            <person name="Martinez D."/>
            <person name="Meinertzhagen I.A."/>
            <person name="Necula S."/>
            <person name="Nonaka M."/>
            <person name="Putnam N."/>
            <person name="Rash S."/>
            <person name="Saiga H."/>
            <person name="Satake M."/>
            <person name="Terry A."/>
            <person name="Yamada L."/>
            <person name="Wang H.G."/>
            <person name="Awazu S."/>
            <person name="Azumi K."/>
            <person name="Boore J."/>
            <person name="Branno M."/>
            <person name="Chin-Bow S."/>
            <person name="DeSantis R."/>
            <person name="Doyle S."/>
            <person name="Francino P."/>
            <person name="Keys D.N."/>
            <person name="Haga S."/>
            <person name="Hayashi H."/>
            <person name="Hino K."/>
            <person name="Imai K.S."/>
            <person name="Inaba K."/>
            <person name="Kano S."/>
            <person name="Kobayashi K."/>
            <person name="Kobayashi M."/>
            <person name="Lee B.I."/>
            <person name="Makabe K.W."/>
            <person name="Manohar C."/>
            <person name="Matassi G."/>
            <person name="Medina M."/>
            <person name="Mochizuki Y."/>
            <person name="Mount S."/>
            <person name="Morishita T."/>
            <person name="Miura S."/>
            <person name="Nakayama A."/>
            <person name="Nishizaka S."/>
            <person name="Nomoto H."/>
            <person name="Ohta F."/>
            <person name="Oishi K."/>
            <person name="Rigoutsos I."/>
            <person name="Sano M."/>
            <person name="Sasaki A."/>
            <person name="Sasakura Y."/>
            <person name="Shoguchi E."/>
            <person name="Shin-i T."/>
            <person name="Spagnuolo A."/>
            <person name="Stainier D."/>
            <person name="Suzuki M.M."/>
            <person name="Tassy O."/>
            <person name="Takatori N."/>
            <person name="Tokuoka M."/>
            <person name="Yagi K."/>
            <person name="Yoshizaki F."/>
            <person name="Wada S."/>
            <person name="Zhang C."/>
            <person name="Hyatt P.D."/>
            <person name="Larimer F."/>
            <person name="Detter C."/>
            <person name="Doggett N."/>
            <person name="Glavina T."/>
            <person name="Hawkins T."/>
            <person name="Richardson P."/>
            <person name="Lucas S."/>
            <person name="Kohara Y."/>
            <person name="Levine M."/>
            <person name="Satoh N."/>
            <person name="Rokhsar D.S."/>
        </authorList>
    </citation>
    <scope>NUCLEOTIDE SEQUENCE [LARGE SCALE GENOMIC DNA]</scope>
</reference>